<evidence type="ECO:0000313" key="1">
    <source>
        <dbReference type="EMBL" id="RDY00423.1"/>
    </source>
</evidence>
<reference evidence="1" key="1">
    <citation type="submission" date="2018-05" db="EMBL/GenBank/DDBJ databases">
        <title>Draft genome of Mucuna pruriens seed.</title>
        <authorList>
            <person name="Nnadi N.E."/>
            <person name="Vos R."/>
            <person name="Hasami M.H."/>
            <person name="Devisetty U.K."/>
            <person name="Aguiy J.C."/>
        </authorList>
    </citation>
    <scope>NUCLEOTIDE SEQUENCE [LARGE SCALE GENOMIC DNA]</scope>
    <source>
        <strain evidence="1">JCA_2017</strain>
    </source>
</reference>
<protein>
    <submittedName>
        <fullName evidence="1">Uncharacterized protein</fullName>
    </submittedName>
</protein>
<keyword evidence="2" id="KW-1185">Reference proteome</keyword>
<dbReference type="AlphaFoldDB" id="A0A371HC82"/>
<accession>A0A371HC82</accession>
<feature type="non-terminal residue" evidence="1">
    <location>
        <position position="1"/>
    </location>
</feature>
<dbReference type="Proteomes" id="UP000257109">
    <property type="component" value="Unassembled WGS sequence"/>
</dbReference>
<gene>
    <name evidence="1" type="ORF">CR513_16403</name>
</gene>
<comment type="caution">
    <text evidence="1">The sequence shown here is derived from an EMBL/GenBank/DDBJ whole genome shotgun (WGS) entry which is preliminary data.</text>
</comment>
<dbReference type="EMBL" id="QJKJ01003002">
    <property type="protein sequence ID" value="RDY00423.1"/>
    <property type="molecule type" value="Genomic_DNA"/>
</dbReference>
<evidence type="ECO:0000313" key="2">
    <source>
        <dbReference type="Proteomes" id="UP000257109"/>
    </source>
</evidence>
<organism evidence="1 2">
    <name type="scientific">Mucuna pruriens</name>
    <name type="common">Velvet bean</name>
    <name type="synonym">Dolichos pruriens</name>
    <dbReference type="NCBI Taxonomy" id="157652"/>
    <lineage>
        <taxon>Eukaryota</taxon>
        <taxon>Viridiplantae</taxon>
        <taxon>Streptophyta</taxon>
        <taxon>Embryophyta</taxon>
        <taxon>Tracheophyta</taxon>
        <taxon>Spermatophyta</taxon>
        <taxon>Magnoliopsida</taxon>
        <taxon>eudicotyledons</taxon>
        <taxon>Gunneridae</taxon>
        <taxon>Pentapetalae</taxon>
        <taxon>rosids</taxon>
        <taxon>fabids</taxon>
        <taxon>Fabales</taxon>
        <taxon>Fabaceae</taxon>
        <taxon>Papilionoideae</taxon>
        <taxon>50 kb inversion clade</taxon>
        <taxon>NPAAA clade</taxon>
        <taxon>indigoferoid/millettioid clade</taxon>
        <taxon>Phaseoleae</taxon>
        <taxon>Mucuna</taxon>
    </lineage>
</organism>
<proteinExistence type="predicted"/>
<name>A0A371HC82_MUCPR</name>
<sequence length="101" mass="12054">MQMEKNLNVTRSLWRVKKGKRLKILNCRSVLLCPLPRQSLGRRGQIEDTHRETYRNIDIGREWIFTAKREKRKRKRNKDRAGNLIVGSTHIVLHLDLRILI</sequence>